<feature type="modified residue" description="N6-carboxylysine" evidence="2">
    <location>
        <position position="223"/>
    </location>
</feature>
<dbReference type="GO" id="GO:0005524">
    <property type="term" value="F:ATP binding"/>
    <property type="evidence" value="ECO:0007669"/>
    <property type="project" value="UniProtKB-UniRule"/>
</dbReference>
<name>A0A5A9VZK2_9GAMM</name>
<comment type="similarity">
    <text evidence="1 2">Belongs to the MurCDEF family. MurE subfamily.</text>
</comment>
<keyword evidence="2 3" id="KW-0961">Cell wall biogenesis/degradation</keyword>
<dbReference type="Pfam" id="PF02875">
    <property type="entry name" value="Mur_ligase_C"/>
    <property type="match status" value="1"/>
</dbReference>
<dbReference type="PANTHER" id="PTHR23135">
    <property type="entry name" value="MUR LIGASE FAMILY MEMBER"/>
    <property type="match status" value="1"/>
</dbReference>
<dbReference type="Gene3D" id="3.40.1390.10">
    <property type="entry name" value="MurE/MurF, N-terminal domain"/>
    <property type="match status" value="1"/>
</dbReference>
<feature type="binding site" evidence="2">
    <location>
        <position position="459"/>
    </location>
    <ligand>
        <name>meso-2,6-diaminopimelate</name>
        <dbReference type="ChEBI" id="CHEBI:57791"/>
    </ligand>
</feature>
<evidence type="ECO:0000259" key="4">
    <source>
        <dbReference type="Pfam" id="PF02875"/>
    </source>
</evidence>
<dbReference type="InterPro" id="IPR035911">
    <property type="entry name" value="MurE/MurF_N"/>
</dbReference>
<keyword evidence="2" id="KW-0067">ATP-binding</keyword>
<dbReference type="Pfam" id="PF08245">
    <property type="entry name" value="Mur_ligase_M"/>
    <property type="match status" value="1"/>
</dbReference>
<evidence type="ECO:0000259" key="5">
    <source>
        <dbReference type="Pfam" id="PF08245"/>
    </source>
</evidence>
<dbReference type="RefSeq" id="WP_149391579.1">
    <property type="nucleotide sequence ID" value="NZ_SMRS01000008.1"/>
</dbReference>
<dbReference type="AlphaFoldDB" id="A0A5A9VZK2"/>
<dbReference type="InterPro" id="IPR005761">
    <property type="entry name" value="UDP-N-AcMur-Glu-dNH2Pim_ligase"/>
</dbReference>
<feature type="binding site" evidence="2">
    <location>
        <position position="384"/>
    </location>
    <ligand>
        <name>meso-2,6-diaminopimelate</name>
        <dbReference type="ChEBI" id="CHEBI:57791"/>
    </ligand>
</feature>
<dbReference type="GO" id="GO:0008360">
    <property type="term" value="P:regulation of cell shape"/>
    <property type="evidence" value="ECO:0007669"/>
    <property type="project" value="UniProtKB-KW"/>
</dbReference>
<dbReference type="HAMAP" id="MF_00208">
    <property type="entry name" value="MurE"/>
    <property type="match status" value="1"/>
</dbReference>
<comment type="function">
    <text evidence="2">Catalyzes the addition of meso-diaminopimelic acid to the nucleotide precursor UDP-N-acetylmuramoyl-L-alanyl-D-glutamate (UMAG) in the biosynthesis of bacterial cell-wall peptidoglycan.</text>
</comment>
<evidence type="ECO:0000256" key="2">
    <source>
        <dbReference type="HAMAP-Rule" id="MF_00208"/>
    </source>
</evidence>
<dbReference type="EMBL" id="SMRS01000008">
    <property type="protein sequence ID" value="KAA0873927.1"/>
    <property type="molecule type" value="Genomic_DNA"/>
</dbReference>
<dbReference type="InterPro" id="IPR004101">
    <property type="entry name" value="Mur_ligase_C"/>
</dbReference>
<dbReference type="GO" id="GO:0005737">
    <property type="term" value="C:cytoplasm"/>
    <property type="evidence" value="ECO:0007669"/>
    <property type="project" value="UniProtKB-SubCell"/>
</dbReference>
<dbReference type="GO" id="GO:0008765">
    <property type="term" value="F:UDP-N-acetylmuramoylalanyl-D-glutamate-2,6-diaminopimelate ligase activity"/>
    <property type="evidence" value="ECO:0007669"/>
    <property type="project" value="UniProtKB-UniRule"/>
</dbReference>
<evidence type="ECO:0000313" key="7">
    <source>
        <dbReference type="Proteomes" id="UP000325302"/>
    </source>
</evidence>
<sequence>MSLCMPLGALLPELPEPLSQREICGISLDARHLRPGELFIARAGVKHHATDFLGQAAQAGAVAALIDAQYLAEPLLDTAMPVWPLEDFEARLGWLVSAFYGHPSNKLKVIGITGTNGKTSTTHFLAQALNALHKPCALMGTIGNGFLDQLQASTHTTPDLVRVHALLAQYQAQGAQYVAMEVSSHALDQGRVAGVHFQAAGFTNLTRDHLDYHPDMTHYAASKAKLFQQPLDYAFLNLDDACAQEWMRTLPQSFLTYSLDKPEADIYLADVQLQPQGMSARLVTPWGEAALETPLLGHFNLSNLLLTAGLLGVQGFTLTEVVSALAQVQPVQGRLQVVSREDEPLVLVDYAHTPDALEKVLVALKAHRRAEGKLILVFGCGGDRDKGKRPLMAAVAEAWADELVITSDNPRYEAPEQIIEEVCAGLHGRLQPQIEVDRAQAITYALDQAEVKDIVLIAGKGHETYQEVGAQRFPFSDQEIAQQVLALRRQQA</sequence>
<protein>
    <recommendedName>
        <fullName evidence="2">UDP-N-acetylmuramoyl-L-alanyl-D-glutamate--2,6-diaminopimelate ligase</fullName>
        <ecNumber evidence="2">6.3.2.13</ecNumber>
    </recommendedName>
    <alternativeName>
        <fullName evidence="2">Meso-A2pm-adding enzyme</fullName>
    </alternativeName>
    <alternativeName>
        <fullName evidence="2">Meso-diaminopimelate-adding enzyme</fullName>
    </alternativeName>
    <alternativeName>
        <fullName evidence="2">UDP-MurNAc-L-Ala-D-Glu:meso-diaminopimelate ligase</fullName>
    </alternativeName>
    <alternativeName>
        <fullName evidence="2">UDP-MurNAc-tripeptide synthetase</fullName>
    </alternativeName>
    <alternativeName>
        <fullName evidence="2">UDP-N-acetylmuramyl-tripeptide synthetase</fullName>
    </alternativeName>
</protein>
<feature type="binding site" evidence="2">
    <location>
        <position position="189"/>
    </location>
    <ligand>
        <name>UDP-N-acetyl-alpha-D-muramoyl-L-alanyl-D-glutamate</name>
        <dbReference type="ChEBI" id="CHEBI:83900"/>
    </ligand>
</feature>
<feature type="binding site" evidence="2">
    <location>
        <position position="183"/>
    </location>
    <ligand>
        <name>UDP-N-acetyl-alpha-D-muramoyl-L-alanyl-D-glutamate</name>
        <dbReference type="ChEBI" id="CHEBI:83900"/>
    </ligand>
</feature>
<feature type="short sequence motif" description="Meso-diaminopimelate recognition motif" evidence="2">
    <location>
        <begin position="408"/>
        <end position="411"/>
    </location>
</feature>
<keyword evidence="2 3" id="KW-0133">Cell shape</keyword>
<dbReference type="Proteomes" id="UP000325302">
    <property type="component" value="Unassembled WGS sequence"/>
</dbReference>
<dbReference type="SUPFAM" id="SSF53623">
    <property type="entry name" value="MurD-like peptide ligases, catalytic domain"/>
    <property type="match status" value="1"/>
</dbReference>
<feature type="domain" description="Mur ligase C-terminal" evidence="4">
    <location>
        <begin position="333"/>
        <end position="461"/>
    </location>
</feature>
<feature type="binding site" evidence="2">
    <location>
        <begin position="156"/>
        <end position="157"/>
    </location>
    <ligand>
        <name>UDP-N-acetyl-alpha-D-muramoyl-L-alanyl-D-glutamate</name>
        <dbReference type="ChEBI" id="CHEBI:83900"/>
    </ligand>
</feature>
<comment type="caution">
    <text evidence="2">Lacks conserved residue(s) required for the propagation of feature annotation.</text>
</comment>
<comment type="subcellular location">
    <subcellularLocation>
        <location evidence="2 3">Cytoplasm</location>
    </subcellularLocation>
</comment>
<keyword evidence="2 3" id="KW-0132">Cell division</keyword>
<dbReference type="InterPro" id="IPR036615">
    <property type="entry name" value="Mur_ligase_C_dom_sf"/>
</dbReference>
<dbReference type="GO" id="GO:0000287">
    <property type="term" value="F:magnesium ion binding"/>
    <property type="evidence" value="ECO:0007669"/>
    <property type="project" value="UniProtKB-UniRule"/>
</dbReference>
<comment type="pathway">
    <text evidence="2 3">Cell wall biogenesis; peptidoglycan biosynthesis.</text>
</comment>
<dbReference type="GO" id="GO:0009252">
    <property type="term" value="P:peptidoglycan biosynthetic process"/>
    <property type="evidence" value="ECO:0007669"/>
    <property type="project" value="UniProtKB-UniRule"/>
</dbReference>
<dbReference type="NCBIfam" id="TIGR01085">
    <property type="entry name" value="murE"/>
    <property type="match status" value="1"/>
</dbReference>
<reference evidence="6 7" key="1">
    <citation type="submission" date="2019-03" db="EMBL/GenBank/DDBJ databases">
        <title>Nitrincola sp. nov. isolated from an Indian soda lake.</title>
        <authorList>
            <person name="Joshi A."/>
            <person name="Thite S.V."/>
            <person name="Joseph N."/>
            <person name="Dhotre D."/>
            <person name="Moorthy M."/>
            <person name="Shouche Y.S."/>
        </authorList>
    </citation>
    <scope>NUCLEOTIDE SEQUENCE [LARGE SCALE GENOMIC DNA]</scope>
    <source>
        <strain evidence="6 7">MEB193</strain>
    </source>
</reference>
<accession>A0A5A9VZK2</accession>
<comment type="PTM">
    <text evidence="2">Carboxylation is probably crucial for Mg(2+) binding and, consequently, for the gamma-phosphate positioning of ATP.</text>
</comment>
<dbReference type="PANTHER" id="PTHR23135:SF4">
    <property type="entry name" value="UDP-N-ACETYLMURAMOYL-L-ALANYL-D-GLUTAMATE--2,6-DIAMINOPIMELATE LIGASE MURE HOMOLOG, CHLOROPLASTIC"/>
    <property type="match status" value="1"/>
</dbReference>
<dbReference type="SUPFAM" id="SSF63418">
    <property type="entry name" value="MurE/MurF N-terminal domain"/>
    <property type="match status" value="1"/>
</dbReference>
<dbReference type="GO" id="GO:0051301">
    <property type="term" value="P:cell division"/>
    <property type="evidence" value="ECO:0007669"/>
    <property type="project" value="UniProtKB-KW"/>
</dbReference>
<feature type="domain" description="Mur ligase central" evidence="5">
    <location>
        <begin position="112"/>
        <end position="310"/>
    </location>
</feature>
<dbReference type="EC" id="6.3.2.13" evidence="2"/>
<keyword evidence="2" id="KW-0547">Nucleotide-binding</keyword>
<evidence type="ECO:0000256" key="1">
    <source>
        <dbReference type="ARBA" id="ARBA00005898"/>
    </source>
</evidence>
<comment type="cofactor">
    <cofactor evidence="2">
        <name>Mg(2+)</name>
        <dbReference type="ChEBI" id="CHEBI:18420"/>
    </cofactor>
</comment>
<keyword evidence="7" id="KW-1185">Reference proteome</keyword>
<proteinExistence type="inferred from homology"/>
<gene>
    <name evidence="2" type="primary">murE</name>
    <name evidence="6" type="ORF">E1H14_11285</name>
</gene>
<keyword evidence="2" id="KW-0963">Cytoplasm</keyword>
<dbReference type="NCBIfam" id="NF001124">
    <property type="entry name" value="PRK00139.1-2"/>
    <property type="match status" value="1"/>
</dbReference>
<feature type="binding site" evidence="2">
    <location>
        <position position="463"/>
    </location>
    <ligand>
        <name>meso-2,6-diaminopimelate</name>
        <dbReference type="ChEBI" id="CHEBI:57791"/>
    </ligand>
</feature>
<dbReference type="UniPathway" id="UPA00219"/>
<dbReference type="Gene3D" id="3.40.1190.10">
    <property type="entry name" value="Mur-like, catalytic domain"/>
    <property type="match status" value="1"/>
</dbReference>
<feature type="binding site" evidence="2">
    <location>
        <begin position="408"/>
        <end position="411"/>
    </location>
    <ligand>
        <name>meso-2,6-diaminopimelate</name>
        <dbReference type="ChEBI" id="CHEBI:57791"/>
    </ligand>
</feature>
<comment type="catalytic activity">
    <reaction evidence="2">
        <text>UDP-N-acetyl-alpha-D-muramoyl-L-alanyl-D-glutamate + meso-2,6-diaminopimelate + ATP = UDP-N-acetyl-alpha-D-muramoyl-L-alanyl-gamma-D-glutamyl-meso-2,6-diaminopimelate + ADP + phosphate + H(+)</text>
        <dbReference type="Rhea" id="RHEA:23676"/>
        <dbReference type="ChEBI" id="CHEBI:15378"/>
        <dbReference type="ChEBI" id="CHEBI:30616"/>
        <dbReference type="ChEBI" id="CHEBI:43474"/>
        <dbReference type="ChEBI" id="CHEBI:57791"/>
        <dbReference type="ChEBI" id="CHEBI:83900"/>
        <dbReference type="ChEBI" id="CHEBI:83905"/>
        <dbReference type="ChEBI" id="CHEBI:456216"/>
        <dbReference type="EC" id="6.3.2.13"/>
    </reaction>
</comment>
<evidence type="ECO:0000256" key="3">
    <source>
        <dbReference type="RuleBase" id="RU004135"/>
    </source>
</evidence>
<organism evidence="6 7">
    <name type="scientific">Nitrincola tapanii</name>
    <dbReference type="NCBI Taxonomy" id="1708751"/>
    <lineage>
        <taxon>Bacteria</taxon>
        <taxon>Pseudomonadati</taxon>
        <taxon>Pseudomonadota</taxon>
        <taxon>Gammaproteobacteria</taxon>
        <taxon>Oceanospirillales</taxon>
        <taxon>Oceanospirillaceae</taxon>
        <taxon>Nitrincola</taxon>
    </lineage>
</organism>
<feature type="binding site" evidence="2">
    <location>
        <position position="191"/>
    </location>
    <ligand>
        <name>UDP-N-acetyl-alpha-D-muramoyl-L-alanyl-D-glutamate</name>
        <dbReference type="ChEBI" id="CHEBI:83900"/>
    </ligand>
</feature>
<dbReference type="GO" id="GO:0071555">
    <property type="term" value="P:cell wall organization"/>
    <property type="evidence" value="ECO:0007669"/>
    <property type="project" value="UniProtKB-KW"/>
</dbReference>
<dbReference type="OrthoDB" id="9800958at2"/>
<dbReference type="NCBIfam" id="NF001126">
    <property type="entry name" value="PRK00139.1-4"/>
    <property type="match status" value="1"/>
</dbReference>
<dbReference type="InterPro" id="IPR013221">
    <property type="entry name" value="Mur_ligase_cen"/>
</dbReference>
<dbReference type="SUPFAM" id="SSF53244">
    <property type="entry name" value="MurD-like peptide ligases, peptide-binding domain"/>
    <property type="match status" value="1"/>
</dbReference>
<keyword evidence="2 3" id="KW-0131">Cell cycle</keyword>
<feature type="binding site" evidence="2">
    <location>
        <position position="28"/>
    </location>
    <ligand>
        <name>UDP-N-acetyl-alpha-D-muramoyl-L-alanyl-D-glutamate</name>
        <dbReference type="ChEBI" id="CHEBI:83900"/>
    </ligand>
</feature>
<keyword evidence="2" id="KW-0460">Magnesium</keyword>
<dbReference type="Gene3D" id="3.90.190.20">
    <property type="entry name" value="Mur ligase, C-terminal domain"/>
    <property type="match status" value="1"/>
</dbReference>
<feature type="binding site" evidence="2">
    <location>
        <begin position="114"/>
        <end position="120"/>
    </location>
    <ligand>
        <name>ATP</name>
        <dbReference type="ChEBI" id="CHEBI:30616"/>
    </ligand>
</feature>
<keyword evidence="2 3" id="KW-0573">Peptidoglycan synthesis</keyword>
<dbReference type="InterPro" id="IPR036565">
    <property type="entry name" value="Mur-like_cat_sf"/>
</dbReference>
<comment type="caution">
    <text evidence="6">The sequence shown here is derived from an EMBL/GenBank/DDBJ whole genome shotgun (WGS) entry which is preliminary data.</text>
</comment>
<keyword evidence="2 6" id="KW-0436">Ligase</keyword>
<evidence type="ECO:0000313" key="6">
    <source>
        <dbReference type="EMBL" id="KAA0873927.1"/>
    </source>
</evidence>